<dbReference type="SUPFAM" id="SSF51126">
    <property type="entry name" value="Pectin lyase-like"/>
    <property type="match status" value="1"/>
</dbReference>
<accession>A0ABT3FGR2</accession>
<dbReference type="Proteomes" id="UP001061999">
    <property type="component" value="Unassembled WGS sequence"/>
</dbReference>
<evidence type="ECO:0000256" key="1">
    <source>
        <dbReference type="SAM" id="SignalP"/>
    </source>
</evidence>
<feature type="chain" id="PRO_5045958393" evidence="1">
    <location>
        <begin position="22"/>
        <end position="251"/>
    </location>
</feature>
<name>A0ABT3FGR2_9PSED</name>
<dbReference type="InterPro" id="IPR008638">
    <property type="entry name" value="FhaB/CdiA-like_TPS"/>
</dbReference>
<comment type="caution">
    <text evidence="3">The sequence shown here is derived from an EMBL/GenBank/DDBJ whole genome shotgun (WGS) entry which is preliminary data.</text>
</comment>
<dbReference type="NCBIfam" id="TIGR01901">
    <property type="entry name" value="adhes_NPXG"/>
    <property type="match status" value="1"/>
</dbReference>
<reference evidence="3" key="1">
    <citation type="submission" date="2022-07" db="EMBL/GenBank/DDBJ databases">
        <title>Pseudomonas agronomica sp. nov.: a novel bacterium with biotechnological application in the synthesis of biofertilizers from valorized agricultural residues.</title>
        <authorList>
            <person name="Robas M."/>
            <person name="Fernandez V.M."/>
            <person name="Luna L."/>
            <person name="Provanza A."/>
            <person name="Jimenez P.A."/>
        </authorList>
    </citation>
    <scope>NUCLEOTIDE SEQUENCE</scope>
    <source>
        <strain evidence="3">SAICEU22T</strain>
    </source>
</reference>
<dbReference type="InterPro" id="IPR012334">
    <property type="entry name" value="Pectin_lyas_fold"/>
</dbReference>
<sequence length="251" mass="25929">MPKRGLAFLLANVMFWQPLWAQADGIVVSAPGTSLGQAGNGVPIVNIAKPNGSGLSHNKFSDYNVGKNGVILNNATNPAQSTQLGGIILGNPNLKGTAAKIILNEVNGGNPSQLRGYTEVAGQSAHVIVANPYGITCNGCGFINTPKATLTTGKPIIENGQLNRYQVDQGSVVIEGAGLNANNVDRFEIITRSAKINAEIQAKNLTIVAGRNDVNANTLNATARADDGSAKPELAIDSSALGGMYAGAIKL</sequence>
<keyword evidence="4" id="KW-1185">Reference proteome</keyword>
<evidence type="ECO:0000313" key="3">
    <source>
        <dbReference type="EMBL" id="MCW1248263.1"/>
    </source>
</evidence>
<dbReference type="InterPro" id="IPR011050">
    <property type="entry name" value="Pectin_lyase_fold/virulence"/>
</dbReference>
<evidence type="ECO:0000259" key="2">
    <source>
        <dbReference type="SMART" id="SM00912"/>
    </source>
</evidence>
<protein>
    <submittedName>
        <fullName evidence="3">Filamentous hemagglutinin N-terminal domain-containing protein</fullName>
    </submittedName>
</protein>
<gene>
    <name evidence="3" type="ORF">OC610_27850</name>
</gene>
<proteinExistence type="predicted"/>
<feature type="domain" description="Filamentous haemagglutinin FhaB/tRNA nuclease CdiA-like TPS" evidence="2">
    <location>
        <begin position="39"/>
        <end position="160"/>
    </location>
</feature>
<feature type="signal peptide" evidence="1">
    <location>
        <begin position="1"/>
        <end position="21"/>
    </location>
</feature>
<keyword evidence="1" id="KW-0732">Signal</keyword>
<dbReference type="EMBL" id="JAOSHO010000879">
    <property type="protein sequence ID" value="MCW1248263.1"/>
    <property type="molecule type" value="Genomic_DNA"/>
</dbReference>
<dbReference type="SMART" id="SM00912">
    <property type="entry name" value="Haemagg_act"/>
    <property type="match status" value="1"/>
</dbReference>
<dbReference type="Pfam" id="PF05860">
    <property type="entry name" value="TPS"/>
    <property type="match status" value="1"/>
</dbReference>
<feature type="non-terminal residue" evidence="3">
    <location>
        <position position="251"/>
    </location>
</feature>
<evidence type="ECO:0000313" key="4">
    <source>
        <dbReference type="Proteomes" id="UP001061999"/>
    </source>
</evidence>
<dbReference type="Gene3D" id="2.160.20.10">
    <property type="entry name" value="Single-stranded right-handed beta-helix, Pectin lyase-like"/>
    <property type="match status" value="1"/>
</dbReference>
<organism evidence="3 4">
    <name type="scientific">Pseudomonas agronomica</name>
    <dbReference type="NCBI Taxonomy" id="2979328"/>
    <lineage>
        <taxon>Bacteria</taxon>
        <taxon>Pseudomonadati</taxon>
        <taxon>Pseudomonadota</taxon>
        <taxon>Gammaproteobacteria</taxon>
        <taxon>Pseudomonadales</taxon>
        <taxon>Pseudomonadaceae</taxon>
        <taxon>Pseudomonas</taxon>
    </lineage>
</organism>